<dbReference type="Gene3D" id="3.40.720.10">
    <property type="entry name" value="Alkaline Phosphatase, subunit A"/>
    <property type="match status" value="1"/>
</dbReference>
<dbReference type="InterPro" id="IPR058130">
    <property type="entry name" value="PEA_transf_C"/>
</dbReference>
<dbReference type="Pfam" id="PF00884">
    <property type="entry name" value="Sulfatase"/>
    <property type="match status" value="1"/>
</dbReference>
<feature type="transmembrane region" description="Helical" evidence="8">
    <location>
        <begin position="68"/>
        <end position="85"/>
    </location>
</feature>
<dbReference type="AlphaFoldDB" id="A0A3P2A840"/>
<evidence type="ECO:0000256" key="4">
    <source>
        <dbReference type="ARBA" id="ARBA00022692"/>
    </source>
</evidence>
<feature type="transmembrane region" description="Helical" evidence="8">
    <location>
        <begin position="148"/>
        <end position="164"/>
    </location>
</feature>
<accession>A0A3P2A840</accession>
<proteinExistence type="inferred from homology"/>
<protein>
    <recommendedName>
        <fullName evidence="9">Sulfatase N-terminal domain-containing protein</fullName>
    </recommendedName>
</protein>
<dbReference type="GO" id="GO:0016776">
    <property type="term" value="F:phosphotransferase activity, phosphate group as acceptor"/>
    <property type="evidence" value="ECO:0007669"/>
    <property type="project" value="TreeGrafter"/>
</dbReference>
<evidence type="ECO:0000256" key="6">
    <source>
        <dbReference type="ARBA" id="ARBA00023136"/>
    </source>
</evidence>
<evidence type="ECO:0000259" key="9">
    <source>
        <dbReference type="Pfam" id="PF00884"/>
    </source>
</evidence>
<dbReference type="EMBL" id="RQYC01000001">
    <property type="protein sequence ID" value="RRD91662.1"/>
    <property type="molecule type" value="Genomic_DNA"/>
</dbReference>
<evidence type="ECO:0000256" key="8">
    <source>
        <dbReference type="SAM" id="Phobius"/>
    </source>
</evidence>
<dbReference type="SUPFAM" id="SSF53649">
    <property type="entry name" value="Alkaline phosphatase-like"/>
    <property type="match status" value="1"/>
</dbReference>
<keyword evidence="5 8" id="KW-1133">Transmembrane helix</keyword>
<organism evidence="10 11">
    <name type="scientific">Conchiformibius steedae</name>
    <dbReference type="NCBI Taxonomy" id="153493"/>
    <lineage>
        <taxon>Bacteria</taxon>
        <taxon>Pseudomonadati</taxon>
        <taxon>Pseudomonadota</taxon>
        <taxon>Betaproteobacteria</taxon>
        <taxon>Neisseriales</taxon>
        <taxon>Neisseriaceae</taxon>
        <taxon>Conchiformibius</taxon>
    </lineage>
</organism>
<dbReference type="OrthoDB" id="9786870at2"/>
<comment type="similarity">
    <text evidence="7">Belongs to the phosphoethanolamine transferase family.</text>
</comment>
<dbReference type="CDD" id="cd16017">
    <property type="entry name" value="LptA"/>
    <property type="match status" value="1"/>
</dbReference>
<dbReference type="GO" id="GO:0009244">
    <property type="term" value="P:lipopolysaccharide core region biosynthetic process"/>
    <property type="evidence" value="ECO:0007669"/>
    <property type="project" value="TreeGrafter"/>
</dbReference>
<evidence type="ECO:0000256" key="5">
    <source>
        <dbReference type="ARBA" id="ARBA00022989"/>
    </source>
</evidence>
<feature type="domain" description="Sulfatase N-terminal" evidence="9">
    <location>
        <begin position="235"/>
        <end position="499"/>
    </location>
</feature>
<dbReference type="RefSeq" id="WP_124793848.1">
    <property type="nucleotide sequence ID" value="NZ_RQYC01000001.1"/>
</dbReference>
<name>A0A3P2A840_9NEIS</name>
<dbReference type="InterPro" id="IPR017850">
    <property type="entry name" value="Alkaline_phosphatase_core_sf"/>
</dbReference>
<dbReference type="Proteomes" id="UP000269923">
    <property type="component" value="Unassembled WGS sequence"/>
</dbReference>
<evidence type="ECO:0000256" key="2">
    <source>
        <dbReference type="ARBA" id="ARBA00022475"/>
    </source>
</evidence>
<evidence type="ECO:0000313" key="10">
    <source>
        <dbReference type="EMBL" id="RRD91662.1"/>
    </source>
</evidence>
<feature type="transmembrane region" description="Helical" evidence="8">
    <location>
        <begin position="40"/>
        <end position="61"/>
    </location>
</feature>
<comment type="caution">
    <text evidence="10">The sequence shown here is derived from an EMBL/GenBank/DDBJ whole genome shotgun (WGS) entry which is preliminary data.</text>
</comment>
<keyword evidence="11" id="KW-1185">Reference proteome</keyword>
<evidence type="ECO:0000313" key="11">
    <source>
        <dbReference type="Proteomes" id="UP000269923"/>
    </source>
</evidence>
<gene>
    <name evidence="10" type="ORF">EII21_01160</name>
</gene>
<comment type="subcellular location">
    <subcellularLocation>
        <location evidence="1">Cell membrane</location>
        <topology evidence="1">Multi-pass membrane protein</topology>
    </subcellularLocation>
</comment>
<feature type="transmembrane region" description="Helical" evidence="8">
    <location>
        <begin position="119"/>
        <end position="136"/>
    </location>
</feature>
<feature type="transmembrane region" description="Helical" evidence="8">
    <location>
        <begin position="12"/>
        <end position="34"/>
    </location>
</feature>
<evidence type="ECO:0000256" key="1">
    <source>
        <dbReference type="ARBA" id="ARBA00004651"/>
    </source>
</evidence>
<evidence type="ECO:0000256" key="3">
    <source>
        <dbReference type="ARBA" id="ARBA00022679"/>
    </source>
</evidence>
<dbReference type="GO" id="GO:0005886">
    <property type="term" value="C:plasma membrane"/>
    <property type="evidence" value="ECO:0007669"/>
    <property type="project" value="UniProtKB-SubCell"/>
</dbReference>
<dbReference type="PANTHER" id="PTHR30443:SF4">
    <property type="entry name" value="PHOSPHOETHANOLAMINE TRANSFERASE OPGE-RELATED"/>
    <property type="match status" value="1"/>
</dbReference>
<sequence length="545" mass="64637">MKKIIDYLRKIPLYWCLLWLFFYCSFGALGFPILTQTFGIFRPVVILTVQAALLATTFYLLRPNRFNKWFLSLIILYFLISWIYLPQAIMYGPMSMGIIASLFETNSTETLEYLQSFPWYVYLIWLSYLFFFIFLLKINNKKPYHRKNLAWLFFCIALTFTWAIKNPLSFWVKKEYRNETYLYTYLISTTSFRPFQFIISTVYHIQLYLEEKRIMDLAFNHPPSWQILSYRPKYQNYILIIGESMRKDYMSLYGYPFNNTTFLEKTNGIIFQNYVAAAPNTQVSLSRTLYRTNKKGDIIYTDNIISLAKQAKIKIYWLSNQGRTSKHDTAASRLAKHADEMFFTQKMDFKEKTFDIALLPELEKILSVTEKQPRLIVLHLMGSHNLFCDRLPDKSNMPKLINENMSCYLQSINQTDKLISDVNDMLRQVNQSYTVIYFSDHGLSKHEKFTDGMWANNKYKQNYQIPFIRFDSDSTNRTIIHSPKSAFDFINGFAEWLGIEEKTLSQQPSFFEDKPNGKIRVFNWHEMVDFDSLEDDPPLPPTPYK</sequence>
<reference evidence="10 11" key="1">
    <citation type="submission" date="2018-11" db="EMBL/GenBank/DDBJ databases">
        <title>Genomes From Bacteria Associated with the Canine Oral Cavity: a Test Case for Automated Genome-Based Taxonomic Assignment.</title>
        <authorList>
            <person name="Coil D.A."/>
            <person name="Jospin G."/>
            <person name="Darling A.E."/>
            <person name="Wallis C."/>
            <person name="Davis I.J."/>
            <person name="Harris S."/>
            <person name="Eisen J.A."/>
            <person name="Holcombe L.J."/>
            <person name="O'Flynn C."/>
        </authorList>
    </citation>
    <scope>NUCLEOTIDE SEQUENCE [LARGE SCALE GENOMIC DNA]</scope>
    <source>
        <strain evidence="10 11">COT-280</strain>
    </source>
</reference>
<keyword evidence="6 8" id="KW-0472">Membrane</keyword>
<keyword evidence="4 8" id="KW-0812">Transmembrane</keyword>
<dbReference type="InterPro" id="IPR040423">
    <property type="entry name" value="PEA_transferase"/>
</dbReference>
<evidence type="ECO:0000256" key="7">
    <source>
        <dbReference type="ARBA" id="ARBA00038481"/>
    </source>
</evidence>
<dbReference type="InterPro" id="IPR000917">
    <property type="entry name" value="Sulfatase_N"/>
</dbReference>
<keyword evidence="2" id="KW-1003">Cell membrane</keyword>
<dbReference type="PANTHER" id="PTHR30443">
    <property type="entry name" value="INNER MEMBRANE PROTEIN"/>
    <property type="match status" value="1"/>
</dbReference>
<keyword evidence="3" id="KW-0808">Transferase</keyword>